<gene>
    <name evidence="4" type="ORF">PILCRDRAFT_16981</name>
</gene>
<dbReference type="OrthoDB" id="3207600at2759"/>
<dbReference type="Proteomes" id="UP000054166">
    <property type="component" value="Unassembled WGS sequence"/>
</dbReference>
<protein>
    <recommendedName>
        <fullName evidence="3">DUF6589 domain-containing protein</fullName>
    </recommendedName>
</protein>
<feature type="compositionally biased region" description="Basic residues" evidence="1">
    <location>
        <begin position="714"/>
        <end position="723"/>
    </location>
</feature>
<dbReference type="EMBL" id="KN833281">
    <property type="protein sequence ID" value="KIM71540.1"/>
    <property type="molecule type" value="Genomic_DNA"/>
</dbReference>
<evidence type="ECO:0000256" key="1">
    <source>
        <dbReference type="SAM" id="MobiDB-lite"/>
    </source>
</evidence>
<dbReference type="InParanoid" id="A0A0C3EFU8"/>
<dbReference type="AlphaFoldDB" id="A0A0C3EFU8"/>
<proteinExistence type="predicted"/>
<evidence type="ECO:0000256" key="2">
    <source>
        <dbReference type="SAM" id="Phobius"/>
    </source>
</evidence>
<reference evidence="4 5" key="1">
    <citation type="submission" date="2014-04" db="EMBL/GenBank/DDBJ databases">
        <authorList>
            <consortium name="DOE Joint Genome Institute"/>
            <person name="Kuo A."/>
            <person name="Tarkka M."/>
            <person name="Buscot F."/>
            <person name="Kohler A."/>
            <person name="Nagy L.G."/>
            <person name="Floudas D."/>
            <person name="Copeland A."/>
            <person name="Barry K.W."/>
            <person name="Cichocki N."/>
            <person name="Veneault-Fourrey C."/>
            <person name="LaButti K."/>
            <person name="Lindquist E.A."/>
            <person name="Lipzen A."/>
            <person name="Lundell T."/>
            <person name="Morin E."/>
            <person name="Murat C."/>
            <person name="Sun H."/>
            <person name="Tunlid A."/>
            <person name="Henrissat B."/>
            <person name="Grigoriev I.V."/>
            <person name="Hibbett D.S."/>
            <person name="Martin F."/>
            <person name="Nordberg H.P."/>
            <person name="Cantor M.N."/>
            <person name="Hua S.X."/>
        </authorList>
    </citation>
    <scope>NUCLEOTIDE SEQUENCE [LARGE SCALE GENOMIC DNA]</scope>
    <source>
        <strain evidence="4 5">F 1598</strain>
    </source>
</reference>
<keyword evidence="2" id="KW-1133">Transmembrane helix</keyword>
<evidence type="ECO:0000313" key="4">
    <source>
        <dbReference type="EMBL" id="KIM71540.1"/>
    </source>
</evidence>
<reference evidence="5" key="2">
    <citation type="submission" date="2015-01" db="EMBL/GenBank/DDBJ databases">
        <title>Evolutionary Origins and Diversification of the Mycorrhizal Mutualists.</title>
        <authorList>
            <consortium name="DOE Joint Genome Institute"/>
            <consortium name="Mycorrhizal Genomics Consortium"/>
            <person name="Kohler A."/>
            <person name="Kuo A."/>
            <person name="Nagy L.G."/>
            <person name="Floudas D."/>
            <person name="Copeland A."/>
            <person name="Barry K.W."/>
            <person name="Cichocki N."/>
            <person name="Veneault-Fourrey C."/>
            <person name="LaButti K."/>
            <person name="Lindquist E.A."/>
            <person name="Lipzen A."/>
            <person name="Lundell T."/>
            <person name="Morin E."/>
            <person name="Murat C."/>
            <person name="Riley R."/>
            <person name="Ohm R."/>
            <person name="Sun H."/>
            <person name="Tunlid A."/>
            <person name="Henrissat B."/>
            <person name="Grigoriev I.V."/>
            <person name="Hibbett D.S."/>
            <person name="Martin F."/>
        </authorList>
    </citation>
    <scope>NUCLEOTIDE SEQUENCE [LARGE SCALE GENOMIC DNA]</scope>
    <source>
        <strain evidence="5">F 1598</strain>
    </source>
</reference>
<evidence type="ECO:0000259" key="3">
    <source>
        <dbReference type="Pfam" id="PF20231"/>
    </source>
</evidence>
<dbReference type="InterPro" id="IPR046496">
    <property type="entry name" value="DUF6589"/>
</dbReference>
<dbReference type="Pfam" id="PF20231">
    <property type="entry name" value="DUF6589"/>
    <property type="match status" value="1"/>
</dbReference>
<name>A0A0C3EFU8_PILCF</name>
<feature type="transmembrane region" description="Helical" evidence="2">
    <location>
        <begin position="126"/>
        <end position="144"/>
    </location>
</feature>
<sequence length="809" mass="92335">MSSQARRVEKIHGVTDALKTNGWRSVNDFLLAFYTSNDPIVSQQAQRNLSYTAGQSFAPEKILDAWLDHGPSGESRDQLHLAITRKAAKIMIKETDKAYHQDELRISSSKLDIPYLTTEFGLKKMLVLYQTVLLCLWLLLSTILAAQNDYEKKTGREKEGKEEMIPRVTMVIISMLLFMRNRATDAFQLVMGLFLSSAGASCRLIDTFNHVGICVSYQTVQRALVSLSKSSRERAINFIRNSERLYMIVYDNINFTLRKTSQRLDSATHQINATTLAVVSLPMKFTRAAYAAALSVSERNKKAGLRNQMKLDDLKPMAEQQRQLADASKHNIRMILLEHTPGIGKHKKLLRRLRKKVKEIKPRIRILECERTEFFPLPALNEEEASVQGTIKVVISIFTRLLEFAAELEERKDEFLEFQRLNWVQEASMPFHFQLNAVYMICRTHLGFSGDNDPSSLEHHRTILRRSKLDPKKPEYNKAKELVMHSLIARIIDCTWIILEKPKSSHLKKWKPNWEEFNRTVTEIWEKFATMAAAHDALEAGDEVLAHSILFIRDALLFREFCEAIRDADVGRMWTVYDFWVFMMRGAGCHNYGNEILEMKAQFKHEFPPLLQEVIERTWLVNRWGTEGRSIPTDLYLEHNNGFTKNMFAAMGSCASFNHVCDKSSACVEVLLSIDADIKALCVDLAAQNVHSFTSNRKVPPPPPKKTAKVATTKPRRRKPRKTGVRDVLLDGMVMLSEKGLFEHWMLRTGQGGTDIYGTEVGEVSDEITTETAFDDPNGTMEVDTGVDLEFEAECPFSNVHISTEDGDN</sequence>
<feature type="domain" description="DUF6589" evidence="3">
    <location>
        <begin position="307"/>
        <end position="682"/>
    </location>
</feature>
<dbReference type="HOGENOM" id="CLU_344844_0_0_1"/>
<feature type="region of interest" description="Disordered" evidence="1">
    <location>
        <begin position="693"/>
        <end position="723"/>
    </location>
</feature>
<organism evidence="4 5">
    <name type="scientific">Piloderma croceum (strain F 1598)</name>
    <dbReference type="NCBI Taxonomy" id="765440"/>
    <lineage>
        <taxon>Eukaryota</taxon>
        <taxon>Fungi</taxon>
        <taxon>Dikarya</taxon>
        <taxon>Basidiomycota</taxon>
        <taxon>Agaricomycotina</taxon>
        <taxon>Agaricomycetes</taxon>
        <taxon>Agaricomycetidae</taxon>
        <taxon>Atheliales</taxon>
        <taxon>Atheliaceae</taxon>
        <taxon>Piloderma</taxon>
    </lineage>
</organism>
<keyword evidence="2" id="KW-0812">Transmembrane</keyword>
<accession>A0A0C3EFU8</accession>
<evidence type="ECO:0000313" key="5">
    <source>
        <dbReference type="Proteomes" id="UP000054166"/>
    </source>
</evidence>
<keyword evidence="2" id="KW-0472">Membrane</keyword>
<dbReference type="STRING" id="765440.A0A0C3EFU8"/>
<keyword evidence="5" id="KW-1185">Reference proteome</keyword>